<keyword evidence="4" id="KW-0067">ATP-binding</keyword>
<evidence type="ECO:0000259" key="6">
    <source>
        <dbReference type="PROSITE" id="PS00028"/>
    </source>
</evidence>
<dbReference type="GO" id="GO:0006400">
    <property type="term" value="P:tRNA modification"/>
    <property type="evidence" value="ECO:0007669"/>
    <property type="project" value="TreeGrafter"/>
</dbReference>
<dbReference type="PANTHER" id="PTHR11088:SF89">
    <property type="entry name" value="TRNA DIMETHYLALLYLTRANSFERASE"/>
    <property type="match status" value="1"/>
</dbReference>
<dbReference type="Gene3D" id="3.40.50.300">
    <property type="entry name" value="P-loop containing nucleotide triphosphate hydrolases"/>
    <property type="match status" value="1"/>
</dbReference>
<gene>
    <name evidence="7" type="ORF">FNF27_06365</name>
</gene>
<feature type="compositionally biased region" description="Low complexity" evidence="5">
    <location>
        <begin position="145"/>
        <end position="159"/>
    </location>
</feature>
<protein>
    <recommendedName>
        <fullName evidence="6">C2H2-type domain-containing protein</fullName>
    </recommendedName>
</protein>
<evidence type="ECO:0000256" key="5">
    <source>
        <dbReference type="SAM" id="MobiDB-lite"/>
    </source>
</evidence>
<keyword evidence="3" id="KW-0547">Nucleotide-binding</keyword>
<dbReference type="InterPro" id="IPR013087">
    <property type="entry name" value="Znf_C2H2_type"/>
</dbReference>
<evidence type="ECO:0000256" key="3">
    <source>
        <dbReference type="ARBA" id="ARBA00022741"/>
    </source>
</evidence>
<dbReference type="Proteomes" id="UP000322899">
    <property type="component" value="Unassembled WGS sequence"/>
</dbReference>
<dbReference type="SUPFAM" id="SSF52540">
    <property type="entry name" value="P-loop containing nucleoside triphosphate hydrolases"/>
    <property type="match status" value="2"/>
</dbReference>
<reference evidence="7 8" key="1">
    <citation type="submission" date="2019-07" db="EMBL/GenBank/DDBJ databases">
        <title>Genomes of Cafeteria roenbergensis.</title>
        <authorList>
            <person name="Fischer M.G."/>
            <person name="Hackl T."/>
            <person name="Roman M."/>
        </authorList>
    </citation>
    <scope>NUCLEOTIDE SEQUENCE [LARGE SCALE GENOMIC DNA]</scope>
    <source>
        <strain evidence="7 8">E4-10P</strain>
    </source>
</reference>
<sequence>MSGANRPEARRRAFAVVVGTTGAGKTKLSIDLCEALDGEVINADSMQMYKDLDVATAKVTREEARGVPHHLLSFLEPWESFTVRDFRRAAAAAIDDVLDRGKLPVVVGGTGYYVQALLRESLLEAEEAGCGTAAELQRAPEHGEGASSTAAAAASTGAAGRKRPRPTELPPGWSSMSLYERLVAVDPDAARRVHPGNTRRVQSALDVFLRTGVPATELTRAQGRRLAGAGRPAATGVPAAAPLAVVLWVDADTDVLDRRLDGRVGSMLRAGLLGEVASLRRRMVLAGRDPDTGLPLPPPPARAHGGAAPSTSGGTADDAQPGSAAKAAAAPASAKVASPGASPGASDAPSSSSSSSSGIHAEGQGRPGSSPAAAESGAAGDEAEPTGPSRASSTGTQGLLVAIGYKELSPYFKHLEQARLDAADHPLAARCTAEGDAPLAAGGDAASSGAAAWAEADELLREGVRLLQLRTRQYARDQLGWIRRRFRDRGVSLTRVDSSDASRWNELVREPATLAAGPLAALAPRLRAPGAKVSDEELAPFLVPEDTVTHREAEEWRKYRCRVCGSVLNGSHEWTSHLEAAGHRSKVHGLRKRATRFLAMADAMRAKGLDEAGVRRETHRVPGFRALGSEERAAELIAWLEGRKHQELFDLPWPAEDGVPGGEIAIENLPAAAALLQQAKAAGAADGSDERV</sequence>
<dbReference type="HAMAP" id="MF_00185">
    <property type="entry name" value="IPP_trans"/>
    <property type="match status" value="1"/>
</dbReference>
<organism evidence="7 8">
    <name type="scientific">Cafeteria roenbergensis</name>
    <name type="common">Marine flagellate</name>
    <dbReference type="NCBI Taxonomy" id="33653"/>
    <lineage>
        <taxon>Eukaryota</taxon>
        <taxon>Sar</taxon>
        <taxon>Stramenopiles</taxon>
        <taxon>Bigyra</taxon>
        <taxon>Opalozoa</taxon>
        <taxon>Bicosoecida</taxon>
        <taxon>Cafeteriaceae</taxon>
        <taxon>Cafeteria</taxon>
    </lineage>
</organism>
<dbReference type="InterPro" id="IPR039657">
    <property type="entry name" value="Dimethylallyltransferase"/>
</dbReference>
<proteinExistence type="inferred from homology"/>
<feature type="region of interest" description="Disordered" evidence="5">
    <location>
        <begin position="138"/>
        <end position="173"/>
    </location>
</feature>
<dbReference type="Gene3D" id="3.30.160.60">
    <property type="entry name" value="Classic Zinc Finger"/>
    <property type="match status" value="1"/>
</dbReference>
<dbReference type="PANTHER" id="PTHR11088">
    <property type="entry name" value="TRNA DIMETHYLALLYLTRANSFERASE"/>
    <property type="match status" value="1"/>
</dbReference>
<dbReference type="Pfam" id="PF01715">
    <property type="entry name" value="IPPT"/>
    <property type="match status" value="1"/>
</dbReference>
<dbReference type="GO" id="GO:0005739">
    <property type="term" value="C:mitochondrion"/>
    <property type="evidence" value="ECO:0007669"/>
    <property type="project" value="TreeGrafter"/>
</dbReference>
<evidence type="ECO:0000256" key="2">
    <source>
        <dbReference type="ARBA" id="ARBA00022679"/>
    </source>
</evidence>
<dbReference type="EMBL" id="VLTO01000055">
    <property type="protein sequence ID" value="KAA0171246.1"/>
    <property type="molecule type" value="Genomic_DNA"/>
</dbReference>
<dbReference type="GO" id="GO:0005524">
    <property type="term" value="F:ATP binding"/>
    <property type="evidence" value="ECO:0007669"/>
    <property type="project" value="UniProtKB-KW"/>
</dbReference>
<dbReference type="GO" id="GO:0052381">
    <property type="term" value="F:tRNA dimethylallyltransferase activity"/>
    <property type="evidence" value="ECO:0007669"/>
    <property type="project" value="InterPro"/>
</dbReference>
<feature type="domain" description="C2H2-type" evidence="6">
    <location>
        <begin position="561"/>
        <end position="583"/>
    </location>
</feature>
<dbReference type="Gene3D" id="1.10.20.140">
    <property type="match status" value="1"/>
</dbReference>
<feature type="compositionally biased region" description="Low complexity" evidence="5">
    <location>
        <begin position="302"/>
        <end position="357"/>
    </location>
</feature>
<accession>A0A5A8E0F0</accession>
<evidence type="ECO:0000313" key="8">
    <source>
        <dbReference type="Proteomes" id="UP000322899"/>
    </source>
</evidence>
<evidence type="ECO:0000256" key="1">
    <source>
        <dbReference type="ARBA" id="ARBA00005842"/>
    </source>
</evidence>
<dbReference type="InterPro" id="IPR027417">
    <property type="entry name" value="P-loop_NTPase"/>
</dbReference>
<keyword evidence="2" id="KW-0808">Transferase</keyword>
<dbReference type="OrthoDB" id="775260at2759"/>
<dbReference type="AlphaFoldDB" id="A0A5A8E0F0"/>
<name>A0A5A8E0F0_CAFRO</name>
<comment type="similarity">
    <text evidence="1">Belongs to the IPP transferase family.</text>
</comment>
<feature type="compositionally biased region" description="Low complexity" evidence="5">
    <location>
        <begin position="367"/>
        <end position="380"/>
    </location>
</feature>
<dbReference type="InterPro" id="IPR018022">
    <property type="entry name" value="IPT"/>
</dbReference>
<evidence type="ECO:0000256" key="4">
    <source>
        <dbReference type="ARBA" id="ARBA00022840"/>
    </source>
</evidence>
<feature type="region of interest" description="Disordered" evidence="5">
    <location>
        <begin position="288"/>
        <end position="395"/>
    </location>
</feature>
<comment type="caution">
    <text evidence="7">The sequence shown here is derived from an EMBL/GenBank/DDBJ whole genome shotgun (WGS) entry which is preliminary data.</text>
</comment>
<dbReference type="PROSITE" id="PS00028">
    <property type="entry name" value="ZINC_FINGER_C2H2_1"/>
    <property type="match status" value="1"/>
</dbReference>
<evidence type="ECO:0000313" key="7">
    <source>
        <dbReference type="EMBL" id="KAA0171246.1"/>
    </source>
</evidence>